<dbReference type="InterPro" id="IPR005707">
    <property type="entry name" value="Ribosomal_uS2_euk/arc"/>
</dbReference>
<dbReference type="AlphaFoldDB" id="A0A8J6L0R9"/>
<name>A0A8J6L0R9_MICOH</name>
<reference evidence="3" key="1">
    <citation type="submission" date="2020-03" db="EMBL/GenBank/DDBJ databases">
        <title>Studies in the Genomics of Life Span.</title>
        <authorList>
            <person name="Glass D."/>
        </authorList>
    </citation>
    <scope>NUCLEOTIDE SEQUENCE</scope>
    <source>
        <strain evidence="3">LTLLF</strain>
        <tissue evidence="3">Muscle</tissue>
    </source>
</reference>
<evidence type="ECO:0000256" key="1">
    <source>
        <dbReference type="ARBA" id="ARBA00022980"/>
    </source>
</evidence>
<dbReference type="PANTHER" id="PTHR11489">
    <property type="entry name" value="40S RIBOSOMAL PROTEIN SA"/>
    <property type="match status" value="1"/>
</dbReference>
<evidence type="ECO:0000256" key="2">
    <source>
        <dbReference type="ARBA" id="ARBA00023274"/>
    </source>
</evidence>
<gene>
    <name evidence="3" type="ORF">LTLLF_117980</name>
</gene>
<keyword evidence="2" id="KW-0687">Ribonucleoprotein</keyword>
<dbReference type="GO" id="GO:0003735">
    <property type="term" value="F:structural constituent of ribosome"/>
    <property type="evidence" value="ECO:0007669"/>
    <property type="project" value="InterPro"/>
</dbReference>
<dbReference type="GO" id="GO:0015935">
    <property type="term" value="C:small ribosomal subunit"/>
    <property type="evidence" value="ECO:0007669"/>
    <property type="project" value="InterPro"/>
</dbReference>
<organism evidence="3 4">
    <name type="scientific">Microtus ochrogaster</name>
    <name type="common">Prairie vole</name>
    <dbReference type="NCBI Taxonomy" id="79684"/>
    <lineage>
        <taxon>Eukaryota</taxon>
        <taxon>Metazoa</taxon>
        <taxon>Chordata</taxon>
        <taxon>Craniata</taxon>
        <taxon>Vertebrata</taxon>
        <taxon>Euteleostomi</taxon>
        <taxon>Mammalia</taxon>
        <taxon>Eutheria</taxon>
        <taxon>Euarchontoglires</taxon>
        <taxon>Glires</taxon>
        <taxon>Rodentia</taxon>
        <taxon>Myomorpha</taxon>
        <taxon>Muroidea</taxon>
        <taxon>Cricetidae</taxon>
        <taxon>Arvicolinae</taxon>
        <taxon>Microtus</taxon>
    </lineage>
</organism>
<keyword evidence="1 3" id="KW-0689">Ribosomal protein</keyword>
<dbReference type="GO" id="GO:0006412">
    <property type="term" value="P:translation"/>
    <property type="evidence" value="ECO:0007669"/>
    <property type="project" value="InterPro"/>
</dbReference>
<dbReference type="Gene3D" id="3.40.50.10490">
    <property type="entry name" value="Glucose-6-phosphate isomerase like protein, domain 1"/>
    <property type="match status" value="2"/>
</dbReference>
<sequence>MKEKDVLKFLATGTYLDGTNLDFQMEQFIYKRKTDNSSLCYVDIAIPTTRELTMQALEILCITTLSPREHPWEVISELNFYKDSEETEEEQATAEKAVTKEEFLDGEWMEAAPEFTAAQSEVAD</sequence>
<accession>A0A8J6L0R9</accession>
<proteinExistence type="predicted"/>
<dbReference type="Proteomes" id="UP000710432">
    <property type="component" value="Unassembled WGS sequence"/>
</dbReference>
<protein>
    <submittedName>
        <fullName evidence="3">40S ribosomal protein SA</fullName>
    </submittedName>
</protein>
<evidence type="ECO:0000313" key="4">
    <source>
        <dbReference type="Proteomes" id="UP000710432"/>
    </source>
</evidence>
<evidence type="ECO:0000313" key="3">
    <source>
        <dbReference type="EMBL" id="KAH0518001.1"/>
    </source>
</evidence>
<dbReference type="EMBL" id="JAATJU010013549">
    <property type="protein sequence ID" value="KAH0518001.1"/>
    <property type="molecule type" value="Genomic_DNA"/>
</dbReference>
<comment type="caution">
    <text evidence="3">The sequence shown here is derived from an EMBL/GenBank/DDBJ whole genome shotgun (WGS) entry which is preliminary data.</text>
</comment>